<dbReference type="Proteomes" id="UP000054632">
    <property type="component" value="Unassembled WGS sequence"/>
</dbReference>
<comment type="caution">
    <text evidence="1">The sequence shown here is derived from an EMBL/GenBank/DDBJ whole genome shotgun (WGS) entry which is preliminary data.</text>
</comment>
<reference evidence="1 2" key="1">
    <citation type="submission" date="2015-01" db="EMBL/GenBank/DDBJ databases">
        <title>Evolution of Trichinella species and genotypes.</title>
        <authorList>
            <person name="Korhonen P.K."/>
            <person name="Edoardo P."/>
            <person name="Giuseppe L.R."/>
            <person name="Gasser R.B."/>
        </authorList>
    </citation>
    <scope>NUCLEOTIDE SEQUENCE [LARGE SCALE GENOMIC DNA]</scope>
    <source>
        <strain evidence="1">ISS13</strain>
    </source>
</reference>
<evidence type="ECO:0000313" key="2">
    <source>
        <dbReference type="Proteomes" id="UP000054632"/>
    </source>
</evidence>
<organism evidence="1 2">
    <name type="scientific">Trichinella pseudospiralis</name>
    <name type="common">Parasitic roundworm</name>
    <dbReference type="NCBI Taxonomy" id="6337"/>
    <lineage>
        <taxon>Eukaryota</taxon>
        <taxon>Metazoa</taxon>
        <taxon>Ecdysozoa</taxon>
        <taxon>Nematoda</taxon>
        <taxon>Enoplea</taxon>
        <taxon>Dorylaimia</taxon>
        <taxon>Trichinellida</taxon>
        <taxon>Trichinellidae</taxon>
        <taxon>Trichinella</taxon>
    </lineage>
</organism>
<gene>
    <name evidence="1" type="ORF">T4A_971</name>
</gene>
<dbReference type="AlphaFoldDB" id="A0A0V1DM57"/>
<accession>A0A0V1DM57</accession>
<name>A0A0V1DM57_TRIPS</name>
<proteinExistence type="predicted"/>
<sequence>MADSDLHCFICRLVMVFGLRDSVCAYEIFMTSSAIAFS</sequence>
<protein>
    <submittedName>
        <fullName evidence="1">Uncharacterized protein</fullName>
    </submittedName>
</protein>
<dbReference type="EMBL" id="JYDR01002193">
    <property type="protein sequence ID" value="KRY62497.1"/>
    <property type="molecule type" value="Genomic_DNA"/>
</dbReference>
<evidence type="ECO:0000313" key="1">
    <source>
        <dbReference type="EMBL" id="KRY62497.1"/>
    </source>
</evidence>